<organism evidence="1 2">
    <name type="scientific">Jeotgalibacillus haloalkalitolerans</name>
    <dbReference type="NCBI Taxonomy" id="3104292"/>
    <lineage>
        <taxon>Bacteria</taxon>
        <taxon>Bacillati</taxon>
        <taxon>Bacillota</taxon>
        <taxon>Bacilli</taxon>
        <taxon>Bacillales</taxon>
        <taxon>Caryophanaceae</taxon>
        <taxon>Jeotgalibacillus</taxon>
    </lineage>
</organism>
<reference evidence="1 2" key="1">
    <citation type="submission" date="2023-12" db="EMBL/GenBank/DDBJ databases">
        <title>Jeotgalibacillus haloalkaliphilus sp. nov., a novel salt-tolerant bacteria, isolated from the estuary of the Fenhe River into the Yellow River.</title>
        <authorList>
            <person name="Li Y."/>
        </authorList>
    </citation>
    <scope>NUCLEOTIDE SEQUENCE [LARGE SCALE GENOMIC DNA]</scope>
    <source>
        <strain evidence="1 2">HH7-29</strain>
    </source>
</reference>
<accession>A0ABU5KM96</accession>
<proteinExistence type="predicted"/>
<name>A0ABU5KM96_9BACL</name>
<evidence type="ECO:0000313" key="1">
    <source>
        <dbReference type="EMBL" id="MDZ5712259.1"/>
    </source>
</evidence>
<gene>
    <name evidence="1" type="ORF">UFB30_08450</name>
</gene>
<protein>
    <recommendedName>
        <fullName evidence="3">Phage protein</fullName>
    </recommendedName>
</protein>
<evidence type="ECO:0008006" key="3">
    <source>
        <dbReference type="Google" id="ProtNLM"/>
    </source>
</evidence>
<dbReference type="Proteomes" id="UP001292084">
    <property type="component" value="Unassembled WGS sequence"/>
</dbReference>
<sequence>MIKYDIADELAEYIFDNDIQTGEVISVSIEGREICKVGIERKVVETKGEINHDINFNVVRRR</sequence>
<dbReference type="EMBL" id="JAXQNN010000002">
    <property type="protein sequence ID" value="MDZ5712259.1"/>
    <property type="molecule type" value="Genomic_DNA"/>
</dbReference>
<evidence type="ECO:0000313" key="2">
    <source>
        <dbReference type="Proteomes" id="UP001292084"/>
    </source>
</evidence>
<dbReference type="RefSeq" id="WP_322421233.1">
    <property type="nucleotide sequence ID" value="NZ_JAXQNN010000002.1"/>
</dbReference>
<comment type="caution">
    <text evidence="1">The sequence shown here is derived from an EMBL/GenBank/DDBJ whole genome shotgun (WGS) entry which is preliminary data.</text>
</comment>
<keyword evidence="2" id="KW-1185">Reference proteome</keyword>